<organism evidence="1 2">
    <name type="scientific">Mycobacteroides chelonae</name>
    <name type="common">Mycobacterium chelonae</name>
    <dbReference type="NCBI Taxonomy" id="1774"/>
    <lineage>
        <taxon>Bacteria</taxon>
        <taxon>Bacillati</taxon>
        <taxon>Actinomycetota</taxon>
        <taxon>Actinomycetes</taxon>
        <taxon>Mycobacteriales</taxon>
        <taxon>Mycobacteriaceae</taxon>
        <taxon>Mycobacteroides</taxon>
    </lineage>
</organism>
<reference evidence="1 2" key="1">
    <citation type="submission" date="2016-10" db="EMBL/GenBank/DDBJ databases">
        <title>Evaluation of Human, Veterinary and Environmental Mycobacterium chelonae Isolates by Core Genome Phylogenomic Analysis, Targeted Gene Comparison, and Anti-microbial Susceptibility Patterns: A Tale of Mistaken Identities.</title>
        <authorList>
            <person name="Fogelson S.B."/>
            <person name="Camus A.C."/>
            <person name="Lorenz W."/>
            <person name="Vasireddy R."/>
            <person name="Vasireddy S."/>
            <person name="Smith T."/>
            <person name="Brown-Elliott B.A."/>
            <person name="Wallace R.J.Jr."/>
            <person name="Hasan N.A."/>
            <person name="Reischl U."/>
            <person name="Sanchez S."/>
        </authorList>
    </citation>
    <scope>NUCLEOTIDE SEQUENCE [LARGE SCALE GENOMIC DNA]</scope>
    <source>
        <strain evidence="1 2">15515</strain>
    </source>
</reference>
<name>A0A1S1LJ42_MYCCH</name>
<dbReference type="AlphaFoldDB" id="A0A1S1LJ42"/>
<accession>A0A1S1LJ42</accession>
<sequence length="149" mass="16963">MRYKLSEHHCREGLAVAKDCDSSVVLVDTFWQGGSQDDHMLTEGEVSTAELIFNLEDYDELERYVPSSKELWNKYAPIDRQVVTSQHGSQERLFIRKGATPDWDTQIETARQVVAERERQLESATRGLEWARHDLAEVSAAASAARNPQ</sequence>
<dbReference type="Proteomes" id="UP000180043">
    <property type="component" value="Unassembled WGS sequence"/>
</dbReference>
<protein>
    <submittedName>
        <fullName evidence="1">Uncharacterized protein</fullName>
    </submittedName>
</protein>
<gene>
    <name evidence="1" type="ORF">BKG82_27765</name>
</gene>
<evidence type="ECO:0000313" key="2">
    <source>
        <dbReference type="Proteomes" id="UP000180043"/>
    </source>
</evidence>
<comment type="caution">
    <text evidence="1">The sequence shown here is derived from an EMBL/GenBank/DDBJ whole genome shotgun (WGS) entry which is preliminary data.</text>
</comment>
<evidence type="ECO:0000313" key="1">
    <source>
        <dbReference type="EMBL" id="OHU47406.1"/>
    </source>
</evidence>
<dbReference type="EMBL" id="MLIQ01000042">
    <property type="protein sequence ID" value="OHU47406.1"/>
    <property type="molecule type" value="Genomic_DNA"/>
</dbReference>
<proteinExistence type="predicted"/>